<dbReference type="EMBL" id="PNCK01000009">
    <property type="protein sequence ID" value="TMP46335.1"/>
    <property type="molecule type" value="Genomic_DNA"/>
</dbReference>
<evidence type="ECO:0000313" key="1">
    <source>
        <dbReference type="EMBL" id="TMP46335.1"/>
    </source>
</evidence>
<keyword evidence="2" id="KW-1185">Reference proteome</keyword>
<proteinExistence type="predicted"/>
<gene>
    <name evidence="1" type="ORF">CWB97_02435</name>
</gene>
<protein>
    <submittedName>
        <fullName evidence="1">Uncharacterized protein</fullName>
    </submittedName>
</protein>
<organism evidence="1 2">
    <name type="scientific">Pseudoalteromonas citrea</name>
    <dbReference type="NCBI Taxonomy" id="43655"/>
    <lineage>
        <taxon>Bacteria</taxon>
        <taxon>Pseudomonadati</taxon>
        <taxon>Pseudomonadota</taxon>
        <taxon>Gammaproteobacteria</taxon>
        <taxon>Alteromonadales</taxon>
        <taxon>Pseudoalteromonadaceae</taxon>
        <taxon>Pseudoalteromonas</taxon>
    </lineage>
</organism>
<accession>A0ABY2WEM9</accession>
<sequence length="1982" mass="214811">MATFDFGRMRPQVLHDDNVTVASANNSILDQDTQQHYGNHAFHGAVQLTYDIDIENLNTSANVVNAKSVRAYTNALFENMTAPNAQLNFQSRVEFNSEQPILFATPPYLSNYISLGSIDDTSTNLQPYQLATPAVVGDVKSYVDNQLNGAVEYLLSSINTRIEGEVVQQISTNLQTYLTAFLPERLQVYAIENIFPEVDRRILATQSAHLTIDTVKQIINHENNLYLPDAFNAYAETHIIPAIGSITQAAISDDIASLYQQITAEYTHAITQVNATALTLEQVQQVAVSVAEQKIPEQIHAFSETSLFPSVVTLTKSVVNEDLSTLSNQIRLAYTQHIDNEITLLSEQMLNADTVINITTSTLDDQLTPALSALTEQMIIPRVSNIVQSAIASDLTSLETKITAGYTAAIGGIHASLPNLENIKQIVINESNLLLPTQIQEFSEQHIVPAIADNSEALRVSITQAYTEAINQVVATNPTQEEIQQFITIEATRLLPEQIRNYAANNILPTIEPIVNNFIGDNITVLESQITQAYTLAISSAIEQINIQSLTPEEAYSIVTNVLNAQLPTTLDAYSEQTLFPAINSLIQQKVNDDISILEARITEAYKTAITQASLSGVTFEDVQAIVISESSQLVSDKLNDYATQHIFPAIAPLAQTILAENLTELSTQITQAYTAAIDVALESFDNNRLSPDDVRLIANNLLDIQLPIAIGSYVEQYLTPNIGTIATLALQDDFIAQENRITHAYTSAIESIASTIPTANDIQQQVISESKIRVPEEIRAFSDVNILPAIGPLAKAAMAGDLTALNDQVNQVRDSVPTLEAIQQATKFEITQQLPAQMQSYTEQTIVPAIGSLAQAAVAGDLTALNDQITFAYTAALAQVSDSIPTLEAIQQATKFEITQQLPAQMQSYTEQTIVPAIGSLAQAAVAGELTALNDQITLAYTAALAQVSDSIPTLEAIQQTTAFEITQQLPAQMQSYTEQTIVPAIGPLAQAAVAGDLTALNDQITLAYTAALAQVRDSVPTLEAIQQATKFEITQQLPAQMQSYTEQTIVPVIGSLAQAAVAGDLTALNDQITLAYTAALAQVSDSIPTLEAIQQTTKFEITQQLPAQMQSYTEQTIVPAIGPLAQAAVAGDLTALNDQITLAYTAAIAQVRDSVPTLEAIQQATKFEITQQLPAQMQSYTEQTIVPAIGSLAQAAVADDLIALNDQITVSYTQAIGSAISTLEGLYLTAENAQIIVENVLDIQLPDALDTLAQQSLYPSIASLANTAVEAQINGLENQLTFAYTNAIESAIATVPSVEEIQQLIISESELVLPAQMRSFTDLNIIPAIAPLAKLAIADDLITLNDTIKLAYTDAIAQASQQFPSRSDITGIARSEVEQALPTSMQTYTELHIIPEVNSTAYSIVNESLDTFNEQITFSYTTAINEALTHLSSTLPTPEDINTAVNNALNTQLPATLNGFAETTIYPAISVIAKEAVTEDLNTLGTQITSAYTDLITAELAQQLTADDVQSITVDVIDQTLPQALTTLAEQTLVPRIAPIAKAALESDLTDLAILVSTNLNTAITATQKLIPKAKEIELLCKNEINQVLPEEMQRFSEQVIAPAIPNIALNALAPELSSLEARLSESSQTAISDALAAFTPILSLEEIENIAGIIGENSLPDLISTELDETLAPMVDAYLSPQLTAALAPTELWRKVAEPTHAAINTVLNEQLDAKIASELVTEKLWPVISTNVEASITANLDQAIPQQVEYELNKQLPATILPVVQLQLDTLLPSRISEQVSNELADFEAALPTLTMEYVDNKLATELASSGRISEYVTTNTIDIVQQYTEGTLTPYINNQLNQVIPDLASSAVSQALDTGVPDLVDQTITQALEPITETYIPNLIAVNLVNNIPRLVNEELNTTLSSFNLTRRERYEFLQPATTWAVQHGKNTQDFTIEIYDDTRRRMFAHIEVIDDMSFVVSLTEALTGFIDVVFYS</sequence>
<reference evidence="1 2" key="1">
    <citation type="submission" date="2017-12" db="EMBL/GenBank/DDBJ databases">
        <authorList>
            <person name="Paulsen S."/>
            <person name="Gram L.K."/>
        </authorList>
    </citation>
    <scope>NUCLEOTIDE SEQUENCE [LARGE SCALE GENOMIC DNA]</scope>
    <source>
        <strain evidence="1 2">S2233</strain>
    </source>
</reference>
<reference evidence="2" key="2">
    <citation type="submission" date="2019-06" db="EMBL/GenBank/DDBJ databases">
        <title>Co-occurence of chitin degradation, pigmentation and bioactivity in marine Pseudoalteromonas.</title>
        <authorList>
            <person name="Sonnenschein E.C."/>
            <person name="Bech P.K."/>
        </authorList>
    </citation>
    <scope>NUCLEOTIDE SEQUENCE [LARGE SCALE GENOMIC DNA]</scope>
    <source>
        <strain evidence="2">S2233</strain>
    </source>
</reference>
<name>A0ABY2WEM9_9GAMM</name>
<dbReference type="RefSeq" id="WP_138594753.1">
    <property type="nucleotide sequence ID" value="NZ_PNCK01000009.1"/>
</dbReference>
<dbReference type="Proteomes" id="UP000305730">
    <property type="component" value="Unassembled WGS sequence"/>
</dbReference>
<evidence type="ECO:0000313" key="2">
    <source>
        <dbReference type="Proteomes" id="UP000305730"/>
    </source>
</evidence>
<comment type="caution">
    <text evidence="1">The sequence shown here is derived from an EMBL/GenBank/DDBJ whole genome shotgun (WGS) entry which is preliminary data.</text>
</comment>